<protein>
    <submittedName>
        <fullName evidence="1">Uncharacterized protein</fullName>
    </submittedName>
</protein>
<dbReference type="AlphaFoldDB" id="A0A8C5CKR4"/>
<sequence>CSCPHGSFSDGRGSFQGHRPGFLIDVKELLHLRWGVLAQGVLDLPVGPLVRICGLHVDHDGTMHRVLGQLYDGFAVLKDGAVVIGVQYINSDPCGRVGGGVGLRTKAQGQQQ</sequence>
<dbReference type="Ensembl" id="ENSGMOT00000071450.1">
    <property type="protein sequence ID" value="ENSGMOP00000062403.1"/>
    <property type="gene ID" value="ENSGMOG00000037088.1"/>
</dbReference>
<name>A0A8C5CKR4_GADMO</name>
<organism evidence="1 2">
    <name type="scientific">Gadus morhua</name>
    <name type="common">Atlantic cod</name>
    <dbReference type="NCBI Taxonomy" id="8049"/>
    <lineage>
        <taxon>Eukaryota</taxon>
        <taxon>Metazoa</taxon>
        <taxon>Chordata</taxon>
        <taxon>Craniata</taxon>
        <taxon>Vertebrata</taxon>
        <taxon>Euteleostomi</taxon>
        <taxon>Actinopterygii</taxon>
        <taxon>Neopterygii</taxon>
        <taxon>Teleostei</taxon>
        <taxon>Neoteleostei</taxon>
        <taxon>Acanthomorphata</taxon>
        <taxon>Zeiogadaria</taxon>
        <taxon>Gadariae</taxon>
        <taxon>Gadiformes</taxon>
        <taxon>Gadoidei</taxon>
        <taxon>Gadidae</taxon>
        <taxon>Gadus</taxon>
    </lineage>
</organism>
<keyword evidence="2" id="KW-1185">Reference proteome</keyword>
<evidence type="ECO:0000313" key="2">
    <source>
        <dbReference type="Proteomes" id="UP000694546"/>
    </source>
</evidence>
<evidence type="ECO:0000313" key="1">
    <source>
        <dbReference type="Ensembl" id="ENSGMOP00000062403.1"/>
    </source>
</evidence>
<reference evidence="1" key="1">
    <citation type="submission" date="2025-08" db="UniProtKB">
        <authorList>
            <consortium name="Ensembl"/>
        </authorList>
    </citation>
    <scope>IDENTIFICATION</scope>
</reference>
<reference evidence="1" key="2">
    <citation type="submission" date="2025-09" db="UniProtKB">
        <authorList>
            <consortium name="Ensembl"/>
        </authorList>
    </citation>
    <scope>IDENTIFICATION</scope>
</reference>
<proteinExistence type="predicted"/>
<dbReference type="Proteomes" id="UP000694546">
    <property type="component" value="Chromosome 10"/>
</dbReference>
<accession>A0A8C5CKR4</accession>